<organism evidence="6 7">
    <name type="scientific">Ladona fulva</name>
    <name type="common">Scarce chaser dragonfly</name>
    <name type="synonym">Libellula fulva</name>
    <dbReference type="NCBI Taxonomy" id="123851"/>
    <lineage>
        <taxon>Eukaryota</taxon>
        <taxon>Metazoa</taxon>
        <taxon>Ecdysozoa</taxon>
        <taxon>Arthropoda</taxon>
        <taxon>Hexapoda</taxon>
        <taxon>Insecta</taxon>
        <taxon>Pterygota</taxon>
        <taxon>Palaeoptera</taxon>
        <taxon>Odonata</taxon>
        <taxon>Epiprocta</taxon>
        <taxon>Anisoptera</taxon>
        <taxon>Libelluloidea</taxon>
        <taxon>Libellulidae</taxon>
        <taxon>Ladona</taxon>
    </lineage>
</organism>
<dbReference type="GO" id="GO:0005829">
    <property type="term" value="C:cytosol"/>
    <property type="evidence" value="ECO:0007669"/>
    <property type="project" value="TreeGrafter"/>
</dbReference>
<accession>A0A8K0KHN2</accession>
<gene>
    <name evidence="6" type="ORF">J437_LFUL015319</name>
</gene>
<dbReference type="Gene3D" id="2.30.29.30">
    <property type="entry name" value="Pleckstrin-homology domain (PH domain)/Phosphotyrosine-binding domain (PTB)"/>
    <property type="match status" value="1"/>
</dbReference>
<comment type="caution">
    <text evidence="6">The sequence shown here is derived from an EMBL/GenBank/DDBJ whole genome shotgun (WGS) entry which is preliminary data.</text>
</comment>
<evidence type="ECO:0000259" key="5">
    <source>
        <dbReference type="PROSITE" id="PS50003"/>
    </source>
</evidence>
<dbReference type="AlphaFoldDB" id="A0A8K0KHN2"/>
<dbReference type="Proteomes" id="UP000792457">
    <property type="component" value="Unassembled WGS sequence"/>
</dbReference>
<dbReference type="PROSITE" id="PS50003">
    <property type="entry name" value="PH_DOMAIN"/>
    <property type="match status" value="1"/>
</dbReference>
<evidence type="ECO:0000313" key="6">
    <source>
        <dbReference type="EMBL" id="KAG8235075.1"/>
    </source>
</evidence>
<keyword evidence="3" id="KW-0446">Lipid-binding</keyword>
<keyword evidence="2" id="KW-0445">Lipid transport</keyword>
<dbReference type="SUPFAM" id="SSF50729">
    <property type="entry name" value="PH domain-like"/>
    <property type="match status" value="1"/>
</dbReference>
<evidence type="ECO:0000256" key="2">
    <source>
        <dbReference type="ARBA" id="ARBA00023055"/>
    </source>
</evidence>
<dbReference type="EMBL" id="KZ308872">
    <property type="protein sequence ID" value="KAG8235075.1"/>
    <property type="molecule type" value="Genomic_DNA"/>
</dbReference>
<reference evidence="6" key="2">
    <citation type="submission" date="2017-10" db="EMBL/GenBank/DDBJ databases">
        <title>Ladona fulva Genome sequencing and assembly.</title>
        <authorList>
            <person name="Murali S."/>
            <person name="Richards S."/>
            <person name="Bandaranaike D."/>
            <person name="Bellair M."/>
            <person name="Blankenburg K."/>
            <person name="Chao H."/>
            <person name="Dinh H."/>
            <person name="Doddapaneni H."/>
            <person name="Dugan-Rocha S."/>
            <person name="Elkadiri S."/>
            <person name="Gnanaolivu R."/>
            <person name="Hernandez B."/>
            <person name="Skinner E."/>
            <person name="Javaid M."/>
            <person name="Lee S."/>
            <person name="Li M."/>
            <person name="Ming W."/>
            <person name="Munidasa M."/>
            <person name="Muniz J."/>
            <person name="Nguyen L."/>
            <person name="Hughes D."/>
            <person name="Osuji N."/>
            <person name="Pu L.-L."/>
            <person name="Puazo M."/>
            <person name="Qu C."/>
            <person name="Quiroz J."/>
            <person name="Raj R."/>
            <person name="Weissenberger G."/>
            <person name="Xin Y."/>
            <person name="Zou X."/>
            <person name="Han Y."/>
            <person name="Worley K."/>
            <person name="Muzny D."/>
            <person name="Gibbs R."/>
        </authorList>
    </citation>
    <scope>NUCLEOTIDE SEQUENCE</scope>
    <source>
        <strain evidence="6">Sampled in the wild</strain>
    </source>
</reference>
<dbReference type="OrthoDB" id="48057at2759"/>
<dbReference type="PANTHER" id="PTHR10972:SF141">
    <property type="entry name" value="OXYSTEROL-BINDING PROTEIN"/>
    <property type="match status" value="1"/>
</dbReference>
<reference evidence="6" key="1">
    <citation type="submission" date="2013-04" db="EMBL/GenBank/DDBJ databases">
        <authorList>
            <person name="Qu J."/>
            <person name="Murali S.C."/>
            <person name="Bandaranaike D."/>
            <person name="Bellair M."/>
            <person name="Blankenburg K."/>
            <person name="Chao H."/>
            <person name="Dinh H."/>
            <person name="Doddapaneni H."/>
            <person name="Downs B."/>
            <person name="Dugan-Rocha S."/>
            <person name="Elkadiri S."/>
            <person name="Gnanaolivu R.D."/>
            <person name="Hernandez B."/>
            <person name="Javaid M."/>
            <person name="Jayaseelan J.C."/>
            <person name="Lee S."/>
            <person name="Li M."/>
            <person name="Ming W."/>
            <person name="Munidasa M."/>
            <person name="Muniz J."/>
            <person name="Nguyen L."/>
            <person name="Ongeri F."/>
            <person name="Osuji N."/>
            <person name="Pu L.-L."/>
            <person name="Puazo M."/>
            <person name="Qu C."/>
            <person name="Quiroz J."/>
            <person name="Raj R."/>
            <person name="Weissenberger G."/>
            <person name="Xin Y."/>
            <person name="Zou X."/>
            <person name="Han Y."/>
            <person name="Richards S."/>
            <person name="Worley K."/>
            <person name="Muzny D."/>
            <person name="Gibbs R."/>
        </authorList>
    </citation>
    <scope>NUCLEOTIDE SEQUENCE</scope>
    <source>
        <strain evidence="6">Sampled in the wild</strain>
    </source>
</reference>
<evidence type="ECO:0000256" key="3">
    <source>
        <dbReference type="ARBA" id="ARBA00023121"/>
    </source>
</evidence>
<feature type="domain" description="PH" evidence="5">
    <location>
        <begin position="13"/>
        <end position="110"/>
    </location>
</feature>
<name>A0A8K0KHN2_LADFU</name>
<dbReference type="SMART" id="SM00233">
    <property type="entry name" value="PH"/>
    <property type="match status" value="1"/>
</dbReference>
<dbReference type="PANTHER" id="PTHR10972">
    <property type="entry name" value="OXYSTEROL-BINDING PROTEIN-RELATED"/>
    <property type="match status" value="1"/>
</dbReference>
<protein>
    <recommendedName>
        <fullName evidence="5">PH domain-containing protein</fullName>
    </recommendedName>
</protein>
<dbReference type="InterPro" id="IPR000648">
    <property type="entry name" value="Oxysterol-bd"/>
</dbReference>
<sequence>MIEELKMTSEKLRQIFEGQLCKYTNVVKGWQYRWFILDPETGVLGYFLNDSEHKQRPRGSVHLAGAVISPSDEDSSTFTVNPATGEAYKLRATDARERQEWVNRLRAVAEMHTLAIARSNPPLPPREHHSIQQSHSSASQGSRVHCTLAVLDAFSKVREQLFIAEQNSNALSKAIEDLPQTGGSTSIDHDLLILKATSAATLSCLSRCLSILQHQQLIPITTSSSNIPMSFRGVSSTSIKKPSQGTVGK</sequence>
<evidence type="ECO:0000313" key="7">
    <source>
        <dbReference type="Proteomes" id="UP000792457"/>
    </source>
</evidence>
<dbReference type="FunFam" id="2.30.29.30:FF:000154">
    <property type="entry name" value="Oxysterol-binding protein"/>
    <property type="match status" value="1"/>
</dbReference>
<dbReference type="GO" id="GO:0032934">
    <property type="term" value="F:sterol binding"/>
    <property type="evidence" value="ECO:0007669"/>
    <property type="project" value="TreeGrafter"/>
</dbReference>
<dbReference type="GO" id="GO:0016020">
    <property type="term" value="C:membrane"/>
    <property type="evidence" value="ECO:0007669"/>
    <property type="project" value="TreeGrafter"/>
</dbReference>
<keyword evidence="1" id="KW-0813">Transport</keyword>
<feature type="region of interest" description="Disordered" evidence="4">
    <location>
        <begin position="118"/>
        <end position="139"/>
    </location>
</feature>
<evidence type="ECO:0000256" key="1">
    <source>
        <dbReference type="ARBA" id="ARBA00022448"/>
    </source>
</evidence>
<dbReference type="InterPro" id="IPR011993">
    <property type="entry name" value="PH-like_dom_sf"/>
</dbReference>
<feature type="non-terminal residue" evidence="6">
    <location>
        <position position="1"/>
    </location>
</feature>
<dbReference type="Pfam" id="PF00169">
    <property type="entry name" value="PH"/>
    <property type="match status" value="1"/>
</dbReference>
<dbReference type="GO" id="GO:0006869">
    <property type="term" value="P:lipid transport"/>
    <property type="evidence" value="ECO:0007669"/>
    <property type="project" value="UniProtKB-KW"/>
</dbReference>
<dbReference type="CDD" id="cd13291">
    <property type="entry name" value="PH_ORP10_ORP11"/>
    <property type="match status" value="1"/>
</dbReference>
<proteinExistence type="predicted"/>
<keyword evidence="7" id="KW-1185">Reference proteome</keyword>
<dbReference type="InterPro" id="IPR001849">
    <property type="entry name" value="PH_domain"/>
</dbReference>
<evidence type="ECO:0000256" key="4">
    <source>
        <dbReference type="SAM" id="MobiDB-lite"/>
    </source>
</evidence>